<dbReference type="Proteomes" id="UP000070449">
    <property type="component" value="Unassembled WGS sequence"/>
</dbReference>
<name>A0A136KEE9_9BACT</name>
<keyword evidence="2" id="KW-1133">Transmembrane helix</keyword>
<sequence>MQVNKKVIIIFSLIVLVFCCLSVLCVLLLSNFYTSSSDRIPSDNSINPTVTSVPITDSPRPTNTGTTNDLGNGSDTGNTDSETDDNCVTIPGTETIVDQASGLFTTIIPASNTAEFKKAADMIKGMQMEISESGLPGNLKNSCSGANYEYIAELSITKPQTLDYARTLIYITSQDLLSSKLNEVSIAVIVFGLDNNDIVVNSSTLRASELVRDSQVSQCLYSIENSTIKSLDSDCLVGIIKNNELSITRARQEAIRIISIYEQSSR</sequence>
<evidence type="ECO:0000313" key="3">
    <source>
        <dbReference type="EMBL" id="KXK07805.1"/>
    </source>
</evidence>
<evidence type="ECO:0000313" key="4">
    <source>
        <dbReference type="Proteomes" id="UP000070449"/>
    </source>
</evidence>
<dbReference type="AlphaFoldDB" id="A0A136KEE9"/>
<organism evidence="3 4">
    <name type="scientific">candidate division WS6 bacterium OLB21</name>
    <dbReference type="NCBI Taxonomy" id="1617427"/>
    <lineage>
        <taxon>Bacteria</taxon>
        <taxon>Candidatus Dojkabacteria</taxon>
    </lineage>
</organism>
<gene>
    <name evidence="3" type="ORF">UZ20_WS6002001120</name>
</gene>
<evidence type="ECO:0000256" key="2">
    <source>
        <dbReference type="SAM" id="Phobius"/>
    </source>
</evidence>
<reference evidence="3 4" key="1">
    <citation type="submission" date="2015-02" db="EMBL/GenBank/DDBJ databases">
        <title>Improved understanding of the partial-nitritation anammox process through 23 genomes representing the majority of the microbial community.</title>
        <authorList>
            <person name="Speth D.R."/>
            <person name="In T Zandt M."/>
            <person name="Guerrero Cruz S."/>
            <person name="Jetten M.S."/>
            <person name="Dutilh B.E."/>
        </authorList>
    </citation>
    <scope>NUCLEOTIDE SEQUENCE [LARGE SCALE GENOMIC DNA]</scope>
    <source>
        <strain evidence="3">OLB21</strain>
    </source>
</reference>
<keyword evidence="2" id="KW-0472">Membrane</keyword>
<dbReference type="STRING" id="1617427.UZ20_WS6002001120"/>
<evidence type="ECO:0000256" key="1">
    <source>
        <dbReference type="SAM" id="MobiDB-lite"/>
    </source>
</evidence>
<proteinExistence type="predicted"/>
<keyword evidence="2" id="KW-0812">Transmembrane</keyword>
<feature type="transmembrane region" description="Helical" evidence="2">
    <location>
        <begin position="7"/>
        <end position="33"/>
    </location>
</feature>
<dbReference type="EMBL" id="JYPD01000030">
    <property type="protein sequence ID" value="KXK07805.1"/>
    <property type="molecule type" value="Genomic_DNA"/>
</dbReference>
<comment type="caution">
    <text evidence="3">The sequence shown here is derived from an EMBL/GenBank/DDBJ whole genome shotgun (WGS) entry which is preliminary data.</text>
</comment>
<feature type="compositionally biased region" description="Polar residues" evidence="1">
    <location>
        <begin position="43"/>
        <end position="61"/>
    </location>
</feature>
<feature type="compositionally biased region" description="Low complexity" evidence="1">
    <location>
        <begin position="62"/>
        <end position="80"/>
    </location>
</feature>
<accession>A0A136KEE9</accession>
<feature type="region of interest" description="Disordered" evidence="1">
    <location>
        <begin position="43"/>
        <end position="86"/>
    </location>
</feature>
<protein>
    <submittedName>
        <fullName evidence="3">Uncharacterized protein</fullName>
    </submittedName>
</protein>